<gene>
    <name evidence="3" type="ORF">QFZ49_005126</name>
</gene>
<accession>A0ABU0RT21</accession>
<feature type="compositionally biased region" description="Polar residues" evidence="1">
    <location>
        <begin position="238"/>
        <end position="251"/>
    </location>
</feature>
<evidence type="ECO:0000313" key="4">
    <source>
        <dbReference type="Proteomes" id="UP001223072"/>
    </source>
</evidence>
<organism evidence="3 4">
    <name type="scientific">Streptomyces turgidiscabies</name>
    <dbReference type="NCBI Taxonomy" id="85558"/>
    <lineage>
        <taxon>Bacteria</taxon>
        <taxon>Bacillati</taxon>
        <taxon>Actinomycetota</taxon>
        <taxon>Actinomycetes</taxon>
        <taxon>Kitasatosporales</taxon>
        <taxon>Streptomycetaceae</taxon>
        <taxon>Streptomyces</taxon>
    </lineage>
</organism>
<dbReference type="Proteomes" id="UP001223072">
    <property type="component" value="Unassembled WGS sequence"/>
</dbReference>
<comment type="caution">
    <text evidence="3">The sequence shown here is derived from an EMBL/GenBank/DDBJ whole genome shotgun (WGS) entry which is preliminary data.</text>
</comment>
<evidence type="ECO:0000256" key="1">
    <source>
        <dbReference type="SAM" id="MobiDB-lite"/>
    </source>
</evidence>
<feature type="region of interest" description="Disordered" evidence="1">
    <location>
        <begin position="85"/>
        <end position="110"/>
    </location>
</feature>
<evidence type="ECO:0000313" key="3">
    <source>
        <dbReference type="EMBL" id="MDQ0935155.1"/>
    </source>
</evidence>
<evidence type="ECO:0008006" key="5">
    <source>
        <dbReference type="Google" id="ProtNLM"/>
    </source>
</evidence>
<protein>
    <recommendedName>
        <fullName evidence="5">Secreted protein</fullName>
    </recommendedName>
</protein>
<name>A0ABU0RT21_9ACTN</name>
<feature type="region of interest" description="Disordered" evidence="1">
    <location>
        <begin position="238"/>
        <end position="259"/>
    </location>
</feature>
<keyword evidence="2" id="KW-0732">Signal</keyword>
<evidence type="ECO:0000256" key="2">
    <source>
        <dbReference type="SAM" id="SignalP"/>
    </source>
</evidence>
<keyword evidence="4" id="KW-1185">Reference proteome</keyword>
<feature type="chain" id="PRO_5047375058" description="Secreted protein" evidence="2">
    <location>
        <begin position="37"/>
        <end position="276"/>
    </location>
</feature>
<reference evidence="3 4" key="1">
    <citation type="submission" date="2023-07" db="EMBL/GenBank/DDBJ databases">
        <title>Comparative genomics of wheat-associated soil bacteria to identify genetic determinants of phenazine resistance.</title>
        <authorList>
            <person name="Mouncey N."/>
        </authorList>
    </citation>
    <scope>NUCLEOTIDE SEQUENCE [LARGE SCALE GENOMIC DNA]</scope>
    <source>
        <strain evidence="3 4">W2I16</strain>
    </source>
</reference>
<feature type="signal peptide" evidence="2">
    <location>
        <begin position="1"/>
        <end position="36"/>
    </location>
</feature>
<sequence length="276" mass="28353">MGQRERHTAVQRVRRAAAVVFTAGALISASSNSAFADMLEDVPLSGAENTDQDGEQNLACGNSARLVRLNVGQEVHREQVCVDDDGHTSRDSAHAGAAQAVGGTTLGPQVNTAQRGRQNLACGNSADLITVNVAGTMSWDTTCTAADYGDQYGSGGDDYPGGASARGGTTVGPQVNTAQAGWQNVYCGNSADALTVNVAGTIRRHTTCAATDYSAHGSGEAYRGRVSADAGQVIGPETNTAQNGRQNQACGNSGAGIDIPLGRSERQTRCTVHDGV</sequence>
<proteinExistence type="predicted"/>
<dbReference type="EMBL" id="JAUSZS010000006">
    <property type="protein sequence ID" value="MDQ0935155.1"/>
    <property type="molecule type" value="Genomic_DNA"/>
</dbReference>